<dbReference type="OrthoDB" id="9795531at2"/>
<dbReference type="InterPro" id="IPR002109">
    <property type="entry name" value="Glutaredoxin"/>
</dbReference>
<dbReference type="PROSITE" id="PS51354">
    <property type="entry name" value="GLUTAREDOXIN_2"/>
    <property type="match status" value="1"/>
</dbReference>
<dbReference type="InterPro" id="IPR036249">
    <property type="entry name" value="Thioredoxin-like_sf"/>
</dbReference>
<dbReference type="Proteomes" id="UP000007254">
    <property type="component" value="Chromosome"/>
</dbReference>
<dbReference type="HOGENOM" id="CLU_026126_9_1_12"/>
<sequence length="100" mass="11850">MAYEFTHFEGRDVPYKVTVYGLSTCGFCRRAVEFLRGHEIPFDYLEVDVLPREERLSLKASLANEFEVRVGFPFLVVEWPEGRREFRVGFIRADWEELLL</sequence>
<accession>G0GFJ4</accession>
<proteinExistence type="predicted"/>
<evidence type="ECO:0000313" key="2">
    <source>
        <dbReference type="EMBL" id="AEJ62393.1"/>
    </source>
</evidence>
<organism evidence="2 3">
    <name type="scientific">Winmispira thermophila (strain ATCC 700085 / DSM 6578 / Z-1203)</name>
    <name type="common">Spirochaeta thermophila</name>
    <dbReference type="NCBI Taxonomy" id="869211"/>
    <lineage>
        <taxon>Bacteria</taxon>
        <taxon>Pseudomonadati</taxon>
        <taxon>Spirochaetota</taxon>
        <taxon>Spirochaetia</taxon>
        <taxon>Winmispirales</taxon>
        <taxon>Winmispiraceae</taxon>
        <taxon>Winmispira</taxon>
    </lineage>
</organism>
<dbReference type="RefSeq" id="WP_014625707.1">
    <property type="nucleotide sequence ID" value="NC_017583.1"/>
</dbReference>
<dbReference type="EMBL" id="CP002903">
    <property type="protein sequence ID" value="AEJ62393.1"/>
    <property type="molecule type" value="Genomic_DNA"/>
</dbReference>
<dbReference type="Gene3D" id="3.40.30.10">
    <property type="entry name" value="Glutaredoxin"/>
    <property type="match status" value="1"/>
</dbReference>
<dbReference type="STRING" id="869211.Spith_2138"/>
<name>G0GFJ4_WINT7</name>
<evidence type="ECO:0000313" key="3">
    <source>
        <dbReference type="Proteomes" id="UP000007254"/>
    </source>
</evidence>
<evidence type="ECO:0000259" key="1">
    <source>
        <dbReference type="Pfam" id="PF00462"/>
    </source>
</evidence>
<gene>
    <name evidence="2" type="ordered locus">Spith_2138</name>
</gene>
<keyword evidence="3" id="KW-1185">Reference proteome</keyword>
<protein>
    <submittedName>
        <fullName evidence="2">Glutaredoxin</fullName>
    </submittedName>
</protein>
<reference evidence="2 3" key="1">
    <citation type="submission" date="2011-06" db="EMBL/GenBank/DDBJ databases">
        <title>The complete genome of Spirochaeta thermophila DSM 6578.</title>
        <authorList>
            <consortium name="US DOE Joint Genome Institute (JGI-PGF)"/>
            <person name="Lucas S."/>
            <person name="Lapidus A."/>
            <person name="Bruce D."/>
            <person name="Goodwin L."/>
            <person name="Pitluck S."/>
            <person name="Peters L."/>
            <person name="Kyrpides N."/>
            <person name="Mavromatis K."/>
            <person name="Ivanova N."/>
            <person name="Mikailova N."/>
            <person name="Pagani I."/>
            <person name="Chertkov O."/>
            <person name="Detter J.C."/>
            <person name="Tapia R."/>
            <person name="Han C."/>
            <person name="Land M."/>
            <person name="Hauser L."/>
            <person name="Markowitz V."/>
            <person name="Cheng J.-F."/>
            <person name="Hugenholtz P."/>
            <person name="Woyke T."/>
            <person name="Wu D."/>
            <person name="Spring S."/>
            <person name="Merkhoffer B."/>
            <person name="Schneider S."/>
            <person name="Klenk H.-P."/>
            <person name="Eisen J.A."/>
        </authorList>
    </citation>
    <scope>NUCLEOTIDE SEQUENCE [LARGE SCALE GENOMIC DNA]</scope>
    <source>
        <strain evidence="3">ATCC 700085 / DSM 6578 / Z-1203</strain>
    </source>
</reference>
<feature type="domain" description="Glutaredoxin" evidence="1">
    <location>
        <begin position="17"/>
        <end position="61"/>
    </location>
</feature>
<dbReference type="Pfam" id="PF00462">
    <property type="entry name" value="Glutaredoxin"/>
    <property type="match status" value="1"/>
</dbReference>
<dbReference type="AlphaFoldDB" id="G0GFJ4"/>
<dbReference type="KEGG" id="stq:Spith_2138"/>
<dbReference type="SUPFAM" id="SSF52833">
    <property type="entry name" value="Thioredoxin-like"/>
    <property type="match status" value="1"/>
</dbReference>
<dbReference type="CDD" id="cd02066">
    <property type="entry name" value="GRX_family"/>
    <property type="match status" value="1"/>
</dbReference>